<accession>A0AAD7K5J7</accession>
<keyword evidence="2" id="KW-0067">ATP-binding</keyword>
<keyword evidence="5" id="KW-1185">Reference proteome</keyword>
<gene>
    <name evidence="4" type="ORF">DFH07DRAFT_876492</name>
</gene>
<dbReference type="PROSITE" id="PS50893">
    <property type="entry name" value="ABC_TRANSPORTER_2"/>
    <property type="match status" value="1"/>
</dbReference>
<dbReference type="GO" id="GO:0016887">
    <property type="term" value="F:ATP hydrolysis activity"/>
    <property type="evidence" value="ECO:0007669"/>
    <property type="project" value="InterPro"/>
</dbReference>
<dbReference type="Proteomes" id="UP001215280">
    <property type="component" value="Unassembled WGS sequence"/>
</dbReference>
<evidence type="ECO:0000313" key="4">
    <source>
        <dbReference type="EMBL" id="KAJ7778846.1"/>
    </source>
</evidence>
<protein>
    <submittedName>
        <fullName evidence="4">P-loop containing nucleoside triphosphate hydrolase protein</fullName>
    </submittedName>
</protein>
<comment type="caution">
    <text evidence="4">The sequence shown here is derived from an EMBL/GenBank/DDBJ whole genome shotgun (WGS) entry which is preliminary data.</text>
</comment>
<name>A0AAD7K5J7_9AGAR</name>
<dbReference type="InterPro" id="IPR027417">
    <property type="entry name" value="P-loop_NTPase"/>
</dbReference>
<dbReference type="InterPro" id="IPR039421">
    <property type="entry name" value="Type_1_exporter"/>
</dbReference>
<dbReference type="Gene3D" id="3.40.50.300">
    <property type="entry name" value="P-loop containing nucleotide triphosphate hydrolases"/>
    <property type="match status" value="1"/>
</dbReference>
<reference evidence="4" key="1">
    <citation type="submission" date="2023-03" db="EMBL/GenBank/DDBJ databases">
        <title>Massive genome expansion in bonnet fungi (Mycena s.s.) driven by repeated elements and novel gene families across ecological guilds.</title>
        <authorList>
            <consortium name="Lawrence Berkeley National Laboratory"/>
            <person name="Harder C.B."/>
            <person name="Miyauchi S."/>
            <person name="Viragh M."/>
            <person name="Kuo A."/>
            <person name="Thoen E."/>
            <person name="Andreopoulos B."/>
            <person name="Lu D."/>
            <person name="Skrede I."/>
            <person name="Drula E."/>
            <person name="Henrissat B."/>
            <person name="Morin E."/>
            <person name="Kohler A."/>
            <person name="Barry K."/>
            <person name="LaButti K."/>
            <person name="Morin E."/>
            <person name="Salamov A."/>
            <person name="Lipzen A."/>
            <person name="Mereny Z."/>
            <person name="Hegedus B."/>
            <person name="Baldrian P."/>
            <person name="Stursova M."/>
            <person name="Weitz H."/>
            <person name="Taylor A."/>
            <person name="Grigoriev I.V."/>
            <person name="Nagy L.G."/>
            <person name="Martin F."/>
            <person name="Kauserud H."/>
        </authorList>
    </citation>
    <scope>NUCLEOTIDE SEQUENCE</scope>
    <source>
        <strain evidence="4">CBHHK188m</strain>
    </source>
</reference>
<evidence type="ECO:0000256" key="2">
    <source>
        <dbReference type="ARBA" id="ARBA00022840"/>
    </source>
</evidence>
<proteinExistence type="predicted"/>
<dbReference type="EMBL" id="JARJLG010000008">
    <property type="protein sequence ID" value="KAJ7778846.1"/>
    <property type="molecule type" value="Genomic_DNA"/>
</dbReference>
<dbReference type="GO" id="GO:0034040">
    <property type="term" value="F:ATPase-coupled lipid transmembrane transporter activity"/>
    <property type="evidence" value="ECO:0007669"/>
    <property type="project" value="TreeGrafter"/>
</dbReference>
<dbReference type="InterPro" id="IPR003439">
    <property type="entry name" value="ABC_transporter-like_ATP-bd"/>
</dbReference>
<evidence type="ECO:0000313" key="5">
    <source>
        <dbReference type="Proteomes" id="UP001215280"/>
    </source>
</evidence>
<keyword evidence="4" id="KW-0378">Hydrolase</keyword>
<dbReference type="SMART" id="SM00382">
    <property type="entry name" value="AAA"/>
    <property type="match status" value="1"/>
</dbReference>
<dbReference type="AlphaFoldDB" id="A0AAD7K5J7"/>
<dbReference type="SUPFAM" id="SSF52540">
    <property type="entry name" value="P-loop containing nucleoside triphosphate hydrolases"/>
    <property type="match status" value="1"/>
</dbReference>
<keyword evidence="1" id="KW-0547">Nucleotide-binding</keyword>
<dbReference type="PANTHER" id="PTHR24221:SF646">
    <property type="entry name" value="HAEMOLYSIN SECRETION ATP-BINDING PROTEIN"/>
    <property type="match status" value="1"/>
</dbReference>
<dbReference type="GO" id="GO:0005524">
    <property type="term" value="F:ATP binding"/>
    <property type="evidence" value="ECO:0007669"/>
    <property type="project" value="UniProtKB-KW"/>
</dbReference>
<dbReference type="InterPro" id="IPR003593">
    <property type="entry name" value="AAA+_ATPase"/>
</dbReference>
<evidence type="ECO:0000256" key="1">
    <source>
        <dbReference type="ARBA" id="ARBA00022741"/>
    </source>
</evidence>
<evidence type="ECO:0000259" key="3">
    <source>
        <dbReference type="PROSITE" id="PS50893"/>
    </source>
</evidence>
<dbReference type="Pfam" id="PF00005">
    <property type="entry name" value="ABC_tran"/>
    <property type="match status" value="1"/>
</dbReference>
<sequence>MVWYTYQEIVCAAGRTISIIWQLYYIATLVRTNKDAWIYVALFLIKPFARDMSQGSLWDRSWVSTSTEPNFNRMQSLKSIVGNPEYKQEITSNGNITEYLIQEYRKARQLLGDASTSYPPVQYASRNRLELTIVSQLLGDLHLFYCFYSAILYPSKSTLSTIATLPKAGDLITNEFEQLTINFQNVEAMLTTHVTPIYDLGNATNTVEDGDLPIPTPTDHGMSLRIQNVNFSYPGNKSDENALRNVSFSIAAGQVVVLVGSNGSGKSTILKLLTRMYDCSSGQVSIEGQDIRDCKLEEFRAATAILTQDHHIYPLSLAENIGLGNPHEVSNEHLISESARKGRAEAFISKYAEKYDTVLEPKAVNELYDCSEMDGTPLSKIYGGFDKKTKVSGGEQQRVAASRTFMRLTSGKIRLLIADEPSSNLDPQGEWELFQNILQERKGKTMIFVTHRFGHLTRHADLILCMKDGCLVEQGTHKDLMALTGEYSKLYEIQARAFTETTQDPELISTKSCDPTPCSRE</sequence>
<feature type="domain" description="ABC transporter" evidence="3">
    <location>
        <begin position="224"/>
        <end position="493"/>
    </location>
</feature>
<organism evidence="4 5">
    <name type="scientific">Mycena maculata</name>
    <dbReference type="NCBI Taxonomy" id="230809"/>
    <lineage>
        <taxon>Eukaryota</taxon>
        <taxon>Fungi</taxon>
        <taxon>Dikarya</taxon>
        <taxon>Basidiomycota</taxon>
        <taxon>Agaricomycotina</taxon>
        <taxon>Agaricomycetes</taxon>
        <taxon>Agaricomycetidae</taxon>
        <taxon>Agaricales</taxon>
        <taxon>Marasmiineae</taxon>
        <taxon>Mycenaceae</taxon>
        <taxon>Mycena</taxon>
    </lineage>
</organism>
<dbReference type="PANTHER" id="PTHR24221">
    <property type="entry name" value="ATP-BINDING CASSETTE SUB-FAMILY B"/>
    <property type="match status" value="1"/>
</dbReference>